<comment type="caution">
    <text evidence="1">The sequence shown here is derived from an EMBL/GenBank/DDBJ whole genome shotgun (WGS) entry which is preliminary data.</text>
</comment>
<proteinExistence type="predicted"/>
<evidence type="ECO:0000313" key="1">
    <source>
        <dbReference type="EMBL" id="MEE1887184.1"/>
    </source>
</evidence>
<protein>
    <submittedName>
        <fullName evidence="1">RHS repeat-associated core domain-containing protein</fullName>
    </submittedName>
</protein>
<dbReference type="Gene3D" id="2.180.10.10">
    <property type="entry name" value="RHS repeat-associated core"/>
    <property type="match status" value="1"/>
</dbReference>
<dbReference type="InterPro" id="IPR022385">
    <property type="entry name" value="Rhs_assc_core"/>
</dbReference>
<dbReference type="SUPFAM" id="SSF56399">
    <property type="entry name" value="ADP-ribosylation"/>
    <property type="match status" value="1"/>
</dbReference>
<reference evidence="1" key="1">
    <citation type="submission" date="2024-01" db="EMBL/GenBank/DDBJ databases">
        <title>Unpublished Manusciprt.</title>
        <authorList>
            <person name="Duman M."/>
            <person name="Valdes E.G."/>
            <person name="Ajmi N."/>
            <person name="Altun S."/>
            <person name="Saticioglu I.B."/>
        </authorList>
    </citation>
    <scope>NUCLEOTIDE SEQUENCE</scope>
    <source>
        <strain evidence="1">137P</strain>
    </source>
</reference>
<name>A0ABU7H793_9PSED</name>
<dbReference type="EMBL" id="JAZDCT010000005">
    <property type="protein sequence ID" value="MEE1887184.1"/>
    <property type="molecule type" value="Genomic_DNA"/>
</dbReference>
<gene>
    <name evidence="1" type="ORF">V0R62_05890</name>
</gene>
<sequence length="277" mass="29409">MSTTHLLAADKQKTPLSGTGFSSRCHTPYGALPCHDGPVVAYCGEPRDSGMDRYHLGNGHRVYNPVLMRFQSSDGLSPFGKGGINAYGYCAGDPVNYSDPRGRSRNGTGTAPRTWLLGLTVPDKDAFAKGSMVAASANTAIGAVARTFVEAVNRETTPVGQYVEKSKEWRTANTLLLYSGGTGIVLHLLESGPTNFTPVEFGMTAAGASGAFMLYRPALVDAVKKVGTDYTLWPKVLARTAYEVSGAGLAVEWLSGIGQNFREGYQVIPGDNFEGVG</sequence>
<keyword evidence="2" id="KW-1185">Reference proteome</keyword>
<accession>A0ABU7H793</accession>
<evidence type="ECO:0000313" key="2">
    <source>
        <dbReference type="Proteomes" id="UP001354227"/>
    </source>
</evidence>
<dbReference type="NCBIfam" id="TIGR03696">
    <property type="entry name" value="Rhs_assc_core"/>
    <property type="match status" value="1"/>
</dbReference>
<dbReference type="RefSeq" id="WP_330103060.1">
    <property type="nucleotide sequence ID" value="NZ_JAZDCT010000005.1"/>
</dbReference>
<dbReference type="Proteomes" id="UP001354227">
    <property type="component" value="Unassembled WGS sequence"/>
</dbReference>
<organism evidence="1 2">
    <name type="scientific">Pseudomonas carassii</name>
    <dbReference type="NCBI Taxonomy" id="3115855"/>
    <lineage>
        <taxon>Bacteria</taxon>
        <taxon>Pseudomonadati</taxon>
        <taxon>Pseudomonadota</taxon>
        <taxon>Gammaproteobacteria</taxon>
        <taxon>Pseudomonadales</taxon>
        <taxon>Pseudomonadaceae</taxon>
        <taxon>Pseudomonas</taxon>
    </lineage>
</organism>